<evidence type="ECO:0000313" key="3">
    <source>
        <dbReference type="Proteomes" id="UP000615446"/>
    </source>
</evidence>
<organism evidence="2 3">
    <name type="scientific">Rhizophagus clarus</name>
    <dbReference type="NCBI Taxonomy" id="94130"/>
    <lineage>
        <taxon>Eukaryota</taxon>
        <taxon>Fungi</taxon>
        <taxon>Fungi incertae sedis</taxon>
        <taxon>Mucoromycota</taxon>
        <taxon>Glomeromycotina</taxon>
        <taxon>Glomeromycetes</taxon>
        <taxon>Glomerales</taxon>
        <taxon>Glomeraceae</taxon>
        <taxon>Rhizophagus</taxon>
    </lineage>
</organism>
<dbReference type="AlphaFoldDB" id="A0A8H3LYB4"/>
<dbReference type="EMBL" id="BLAL01000257">
    <property type="protein sequence ID" value="GES97223.1"/>
    <property type="molecule type" value="Genomic_DNA"/>
</dbReference>
<sequence length="145" mass="17031">MAATQNVSNAENERDQGSTKLPAINENQTTDNVGKKRKAADEEVNNVERWSDEKTVLKSKSTEDIKGRLSRPLDKYEKEKQENNKTDYGTIKWKWLEKMERIFRCHENVSPFVSNISTDYFGKEKEKEIKIDKKEYKRAIKKTKK</sequence>
<evidence type="ECO:0000313" key="2">
    <source>
        <dbReference type="EMBL" id="GES97223.1"/>
    </source>
</evidence>
<evidence type="ECO:0000256" key="1">
    <source>
        <dbReference type="SAM" id="MobiDB-lite"/>
    </source>
</evidence>
<feature type="compositionally biased region" description="Basic and acidic residues" evidence="1">
    <location>
        <begin position="49"/>
        <end position="83"/>
    </location>
</feature>
<feature type="region of interest" description="Disordered" evidence="1">
    <location>
        <begin position="1"/>
        <end position="83"/>
    </location>
</feature>
<reference evidence="2" key="1">
    <citation type="submission" date="2019-10" db="EMBL/GenBank/DDBJ databases">
        <title>Conservation and host-specific expression of non-tandemly repeated heterogenous ribosome RNA gene in arbuscular mycorrhizal fungi.</title>
        <authorList>
            <person name="Maeda T."/>
            <person name="Kobayashi Y."/>
            <person name="Nakagawa T."/>
            <person name="Ezawa T."/>
            <person name="Yamaguchi K."/>
            <person name="Bino T."/>
            <person name="Nishimoto Y."/>
            <person name="Shigenobu S."/>
            <person name="Kawaguchi M."/>
        </authorList>
    </citation>
    <scope>NUCLEOTIDE SEQUENCE</scope>
    <source>
        <strain evidence="2">HR1</strain>
    </source>
</reference>
<dbReference type="OrthoDB" id="5600249at2759"/>
<accession>A0A8H3LYB4</accession>
<protein>
    <submittedName>
        <fullName evidence="2">Uncharacterized protein</fullName>
    </submittedName>
</protein>
<dbReference type="Proteomes" id="UP000615446">
    <property type="component" value="Unassembled WGS sequence"/>
</dbReference>
<comment type="caution">
    <text evidence="2">The sequence shown here is derived from an EMBL/GenBank/DDBJ whole genome shotgun (WGS) entry which is preliminary data.</text>
</comment>
<feature type="compositionally biased region" description="Polar residues" evidence="1">
    <location>
        <begin position="1"/>
        <end position="10"/>
    </location>
</feature>
<proteinExistence type="predicted"/>
<gene>
    <name evidence="2" type="ORF">RCL2_002381100</name>
</gene>
<name>A0A8H3LYB4_9GLOM</name>